<dbReference type="PANTHER" id="PTHR24148:SF64">
    <property type="entry name" value="HETEROKARYON INCOMPATIBILITY DOMAIN-CONTAINING PROTEIN"/>
    <property type="match status" value="1"/>
</dbReference>
<protein>
    <recommendedName>
        <fullName evidence="1">Heterokaryon incompatibility domain-containing protein</fullName>
    </recommendedName>
</protein>
<organism evidence="2 3">
    <name type="scientific">Penicillium alfredii</name>
    <dbReference type="NCBI Taxonomy" id="1506179"/>
    <lineage>
        <taxon>Eukaryota</taxon>
        <taxon>Fungi</taxon>
        <taxon>Dikarya</taxon>
        <taxon>Ascomycota</taxon>
        <taxon>Pezizomycotina</taxon>
        <taxon>Eurotiomycetes</taxon>
        <taxon>Eurotiomycetidae</taxon>
        <taxon>Eurotiales</taxon>
        <taxon>Aspergillaceae</taxon>
        <taxon>Penicillium</taxon>
    </lineage>
</organism>
<name>A0A9W9EMQ0_9EURO</name>
<evidence type="ECO:0000259" key="1">
    <source>
        <dbReference type="Pfam" id="PF06985"/>
    </source>
</evidence>
<dbReference type="RefSeq" id="XP_056508060.1">
    <property type="nucleotide sequence ID" value="XM_056659767.1"/>
</dbReference>
<dbReference type="Pfam" id="PF06985">
    <property type="entry name" value="HET"/>
    <property type="match status" value="1"/>
</dbReference>
<dbReference type="Proteomes" id="UP001141434">
    <property type="component" value="Unassembled WGS sequence"/>
</dbReference>
<dbReference type="AlphaFoldDB" id="A0A9W9EMQ0"/>
<reference evidence="2" key="2">
    <citation type="journal article" date="2023" name="IMA Fungus">
        <title>Comparative genomic study of the Penicillium genus elucidates a diverse pangenome and 15 lateral gene transfer events.</title>
        <authorList>
            <person name="Petersen C."/>
            <person name="Sorensen T."/>
            <person name="Nielsen M.R."/>
            <person name="Sondergaard T.E."/>
            <person name="Sorensen J.L."/>
            <person name="Fitzpatrick D.A."/>
            <person name="Frisvad J.C."/>
            <person name="Nielsen K.L."/>
        </authorList>
    </citation>
    <scope>NUCLEOTIDE SEQUENCE</scope>
    <source>
        <strain evidence="2">IBT 34128</strain>
    </source>
</reference>
<feature type="domain" description="Heterokaryon incompatibility" evidence="1">
    <location>
        <begin position="41"/>
        <end position="195"/>
    </location>
</feature>
<dbReference type="InterPro" id="IPR010730">
    <property type="entry name" value="HET"/>
</dbReference>
<reference evidence="2" key="1">
    <citation type="submission" date="2022-11" db="EMBL/GenBank/DDBJ databases">
        <authorList>
            <person name="Petersen C."/>
        </authorList>
    </citation>
    <scope>NUCLEOTIDE SEQUENCE</scope>
    <source>
        <strain evidence="2">IBT 34128</strain>
    </source>
</reference>
<dbReference type="PANTHER" id="PTHR24148">
    <property type="entry name" value="ANKYRIN REPEAT DOMAIN-CONTAINING PROTEIN 39 HOMOLOG-RELATED"/>
    <property type="match status" value="1"/>
</dbReference>
<accession>A0A9W9EMQ0</accession>
<evidence type="ECO:0000313" key="3">
    <source>
        <dbReference type="Proteomes" id="UP001141434"/>
    </source>
</evidence>
<dbReference type="OrthoDB" id="2157530at2759"/>
<comment type="caution">
    <text evidence="2">The sequence shown here is derived from an EMBL/GenBank/DDBJ whole genome shotgun (WGS) entry which is preliminary data.</text>
</comment>
<dbReference type="InterPro" id="IPR052895">
    <property type="entry name" value="HetReg/Transcr_Mod"/>
</dbReference>
<dbReference type="EMBL" id="JAPMSZ010000011">
    <property type="protein sequence ID" value="KAJ5084663.1"/>
    <property type="molecule type" value="Genomic_DNA"/>
</dbReference>
<dbReference type="GeneID" id="81398936"/>
<keyword evidence="3" id="KW-1185">Reference proteome</keyword>
<gene>
    <name evidence="2" type="ORF">NUU61_009242</name>
</gene>
<sequence length="539" mass="61629">MTTIKVPDNIPTAPRWLLDLQEWRIQPFTEVPEEILSSEGYGVVSYTWGYIAQWDKPELDVPEGVVWKVPTTSKWPLSKAREVMRKIGTRYIWWDWMCVPQGREHELDPKLLRAQKQEIAKQLHIYKRSTRSIVWLHSTSWEEESALKKVLSLEMSRPGFVDPAIVEAYTRKVESWLRIAQKDERWLKSGWTLQEGVLLGDTTLLDGHGNVLSDSRFYNGHKAVVRDLSIPVSVLCHNLASAYFIQSEGHDPDSERPGAGQFGHSLPKSPESVIWLRQSIKALTESGLVGFFEFSPLSILAGKNSRKYGLPKDSCWALVGAMELENIEVDYKFPMEEIKRRFLAALVEKYQAMMLFLPFPEGQSEKQRIAETEKGPFQWTDIVDGALLPVHLFGVESHTDPELPEEKQPILHFSDEQFRSEELRIKAPDGQKLGLFHLSKNHVTYFRHYRQDANGLRIVSSKSVTLAEDPLLTDAWFLPLWNVDKKGHVRGKRCLLMLQSKGLNESDQPAHAAFGGMIDVWGTGYEKAEVKEIILDPCI</sequence>
<evidence type="ECO:0000313" key="2">
    <source>
        <dbReference type="EMBL" id="KAJ5084663.1"/>
    </source>
</evidence>
<proteinExistence type="predicted"/>